<evidence type="ECO:0000313" key="1">
    <source>
        <dbReference type="EMBL" id="KAF6749144.1"/>
    </source>
</evidence>
<dbReference type="Proteomes" id="UP000521943">
    <property type="component" value="Unassembled WGS sequence"/>
</dbReference>
<dbReference type="AlphaFoldDB" id="A0A8H6HM34"/>
<proteinExistence type="predicted"/>
<comment type="caution">
    <text evidence="1">The sequence shown here is derived from an EMBL/GenBank/DDBJ whole genome shotgun (WGS) entry which is preliminary data.</text>
</comment>
<dbReference type="EMBL" id="JACGCI010000066">
    <property type="protein sequence ID" value="KAF6749144.1"/>
    <property type="molecule type" value="Genomic_DNA"/>
</dbReference>
<gene>
    <name evidence="1" type="ORF">DFP72DRAFT_914750</name>
</gene>
<accession>A0A8H6HM34</accession>
<protein>
    <submittedName>
        <fullName evidence="1">Uncharacterized protein</fullName>
    </submittedName>
</protein>
<keyword evidence="2" id="KW-1185">Reference proteome</keyword>
<reference evidence="1 2" key="1">
    <citation type="submission" date="2020-07" db="EMBL/GenBank/DDBJ databases">
        <title>Comparative genomics of pyrophilous fungi reveals a link between fire events and developmental genes.</title>
        <authorList>
            <consortium name="DOE Joint Genome Institute"/>
            <person name="Steindorff A.S."/>
            <person name="Carver A."/>
            <person name="Calhoun S."/>
            <person name="Stillman K."/>
            <person name="Liu H."/>
            <person name="Lipzen A."/>
            <person name="Pangilinan J."/>
            <person name="Labutti K."/>
            <person name="Bruns T.D."/>
            <person name="Grigoriev I.V."/>
        </authorList>
    </citation>
    <scope>NUCLEOTIDE SEQUENCE [LARGE SCALE GENOMIC DNA]</scope>
    <source>
        <strain evidence="1 2">CBS 144469</strain>
    </source>
</reference>
<evidence type="ECO:0000313" key="2">
    <source>
        <dbReference type="Proteomes" id="UP000521943"/>
    </source>
</evidence>
<organism evidence="1 2">
    <name type="scientific">Ephemerocybe angulata</name>
    <dbReference type="NCBI Taxonomy" id="980116"/>
    <lineage>
        <taxon>Eukaryota</taxon>
        <taxon>Fungi</taxon>
        <taxon>Dikarya</taxon>
        <taxon>Basidiomycota</taxon>
        <taxon>Agaricomycotina</taxon>
        <taxon>Agaricomycetes</taxon>
        <taxon>Agaricomycetidae</taxon>
        <taxon>Agaricales</taxon>
        <taxon>Agaricineae</taxon>
        <taxon>Psathyrellaceae</taxon>
        <taxon>Ephemerocybe</taxon>
    </lineage>
</organism>
<sequence length="276" mass="31003">MVIVACSTHRSSLRFSPTYLTVFLPLCLSPLLPPRPLLIPTQLPVLVFATRLWLPSLHQEFRVAAEDVAALCASHLVREGVWCAVHTRPEVVLHRPVLDRLSSAQRAHESRIRLRVDLLSLMDSMDVRPQSTCTHRTVRRREIPSLRVFALSVDFERASKLVDAVERGFVFSVGAFERARQWQVLSRQAALVPRRLDGLLRRSALREILERTGIEPPMGTDFPAAPGLYLPLKGSAPLFLWYESCGLPSGQDSIRLLRAVALVVRRLGNLGRMGRA</sequence>
<name>A0A8H6HM34_9AGAR</name>